<keyword evidence="2" id="KW-0805">Transcription regulation</keyword>
<evidence type="ECO:0000256" key="3">
    <source>
        <dbReference type="ARBA" id="ARBA00023163"/>
    </source>
</evidence>
<dbReference type="GO" id="GO:0006354">
    <property type="term" value="P:DNA-templated transcription elongation"/>
    <property type="evidence" value="ECO:0007669"/>
    <property type="project" value="InterPro"/>
</dbReference>
<dbReference type="PANTHER" id="PTHR30265:SF4">
    <property type="entry name" value="KOW MOTIF FAMILY PROTEIN, EXPRESSED"/>
    <property type="match status" value="1"/>
</dbReference>
<keyword evidence="1" id="KW-0889">Transcription antitermination</keyword>
<dbReference type="AlphaFoldDB" id="A0A7C6AEV0"/>
<gene>
    <name evidence="5" type="ORF">ENV70_02205</name>
</gene>
<dbReference type="CDD" id="cd06091">
    <property type="entry name" value="KOW_NusG"/>
    <property type="match status" value="1"/>
</dbReference>
<protein>
    <submittedName>
        <fullName evidence="5">UpxY family transcription antiterminator</fullName>
    </submittedName>
</protein>
<sequence length="173" mass="19728">MNNDGIIMNKLNWYAIYTKCHHERTTNKILVEQGLNTFLPEILVPSRRKDRKLLIKKPLFPNYLFVQLDNNKENWLKVYKTQGVVRICGNGRPTPVPDDDINSIRIFVQSDRNIYPLPYLVVGAKVRVVAGPLAGAIGILLKEETKKRQLVVSIELMGQSVAVTLADDEVRPY</sequence>
<dbReference type="Gene3D" id="3.30.70.940">
    <property type="entry name" value="NusG, N-terminal domain"/>
    <property type="match status" value="1"/>
</dbReference>
<dbReference type="InterPro" id="IPR006645">
    <property type="entry name" value="NGN-like_dom"/>
</dbReference>
<dbReference type="PANTHER" id="PTHR30265">
    <property type="entry name" value="RHO-INTERACTING TRANSCRIPTION TERMINATION FACTOR NUSG"/>
    <property type="match status" value="1"/>
</dbReference>
<dbReference type="SMART" id="SM00738">
    <property type="entry name" value="NGN"/>
    <property type="match status" value="1"/>
</dbReference>
<dbReference type="SUPFAM" id="SSF50104">
    <property type="entry name" value="Translation proteins SH3-like domain"/>
    <property type="match status" value="1"/>
</dbReference>
<proteinExistence type="predicted"/>
<accession>A0A7C6AEV0</accession>
<reference evidence="5" key="1">
    <citation type="journal article" date="2020" name="mSystems">
        <title>Genome- and Community-Level Interaction Insights into Carbon Utilization and Element Cycling Functions of Hydrothermarchaeota in Hydrothermal Sediment.</title>
        <authorList>
            <person name="Zhou Z."/>
            <person name="Liu Y."/>
            <person name="Xu W."/>
            <person name="Pan J."/>
            <person name="Luo Z.H."/>
            <person name="Li M."/>
        </authorList>
    </citation>
    <scope>NUCLEOTIDE SEQUENCE [LARGE SCALE GENOMIC DNA]</scope>
    <source>
        <strain evidence="5">SpSt-783</strain>
    </source>
</reference>
<name>A0A7C6AEV0_UNCW3</name>
<evidence type="ECO:0000256" key="2">
    <source>
        <dbReference type="ARBA" id="ARBA00023015"/>
    </source>
</evidence>
<comment type="caution">
    <text evidence="5">The sequence shown here is derived from an EMBL/GenBank/DDBJ whole genome shotgun (WGS) entry which is preliminary data.</text>
</comment>
<dbReference type="SUPFAM" id="SSF82679">
    <property type="entry name" value="N-utilization substance G protein NusG, N-terminal domain"/>
    <property type="match status" value="1"/>
</dbReference>
<dbReference type="EMBL" id="DTHJ01000049">
    <property type="protein sequence ID" value="HHS62417.1"/>
    <property type="molecule type" value="Genomic_DNA"/>
</dbReference>
<dbReference type="GO" id="GO:0031564">
    <property type="term" value="P:transcription antitermination"/>
    <property type="evidence" value="ECO:0007669"/>
    <property type="project" value="UniProtKB-KW"/>
</dbReference>
<dbReference type="Pfam" id="PF02357">
    <property type="entry name" value="NusG"/>
    <property type="match status" value="1"/>
</dbReference>
<dbReference type="NCBIfam" id="NF033644">
    <property type="entry name" value="antiterm_UpxY"/>
    <property type="match status" value="1"/>
</dbReference>
<evidence type="ECO:0000313" key="5">
    <source>
        <dbReference type="EMBL" id="HHS62417.1"/>
    </source>
</evidence>
<keyword evidence="3" id="KW-0804">Transcription</keyword>
<dbReference type="InterPro" id="IPR008991">
    <property type="entry name" value="Translation_prot_SH3-like_sf"/>
</dbReference>
<organism evidence="5">
    <name type="scientific">candidate division WOR-3 bacterium</name>
    <dbReference type="NCBI Taxonomy" id="2052148"/>
    <lineage>
        <taxon>Bacteria</taxon>
        <taxon>Bacteria division WOR-3</taxon>
    </lineage>
</organism>
<evidence type="ECO:0000259" key="4">
    <source>
        <dbReference type="SMART" id="SM00738"/>
    </source>
</evidence>
<evidence type="ECO:0000256" key="1">
    <source>
        <dbReference type="ARBA" id="ARBA00022814"/>
    </source>
</evidence>
<dbReference type="InterPro" id="IPR036735">
    <property type="entry name" value="NGN_dom_sf"/>
</dbReference>
<dbReference type="InterPro" id="IPR043425">
    <property type="entry name" value="NusG-like"/>
</dbReference>
<feature type="domain" description="NusG-like N-terminal" evidence="4">
    <location>
        <begin position="10"/>
        <end position="108"/>
    </location>
</feature>